<evidence type="ECO:0000313" key="5">
    <source>
        <dbReference type="Proteomes" id="UP000015453"/>
    </source>
</evidence>
<organism evidence="4 5">
    <name type="scientific">Genlisea aurea</name>
    <dbReference type="NCBI Taxonomy" id="192259"/>
    <lineage>
        <taxon>Eukaryota</taxon>
        <taxon>Viridiplantae</taxon>
        <taxon>Streptophyta</taxon>
        <taxon>Embryophyta</taxon>
        <taxon>Tracheophyta</taxon>
        <taxon>Spermatophyta</taxon>
        <taxon>Magnoliopsida</taxon>
        <taxon>eudicotyledons</taxon>
        <taxon>Gunneridae</taxon>
        <taxon>Pentapetalae</taxon>
        <taxon>asterids</taxon>
        <taxon>lamiids</taxon>
        <taxon>Lamiales</taxon>
        <taxon>Lentibulariaceae</taxon>
        <taxon>Genlisea</taxon>
    </lineage>
</organism>
<protein>
    <recommendedName>
        <fullName evidence="3">ABC transporter domain-containing protein</fullName>
    </recommendedName>
</protein>
<dbReference type="Gene3D" id="3.40.50.300">
    <property type="entry name" value="P-loop containing nucleotide triphosphate hydrolases"/>
    <property type="match status" value="1"/>
</dbReference>
<gene>
    <name evidence="4" type="ORF">M569_08417</name>
</gene>
<keyword evidence="2" id="KW-0813">Transport</keyword>
<dbReference type="AlphaFoldDB" id="S8CNN4"/>
<evidence type="ECO:0000259" key="3">
    <source>
        <dbReference type="Pfam" id="PF00005"/>
    </source>
</evidence>
<comment type="similarity">
    <text evidence="1">Belongs to the ABC transporter superfamily. ABCG family. Eye pigment precursor importer (TC 3.A.1.204) subfamily.</text>
</comment>
<reference evidence="4 5" key="1">
    <citation type="journal article" date="2013" name="BMC Genomics">
        <title>The miniature genome of a carnivorous plant Genlisea aurea contains a low number of genes and short non-coding sequences.</title>
        <authorList>
            <person name="Leushkin E.V."/>
            <person name="Sutormin R.A."/>
            <person name="Nabieva E.R."/>
            <person name="Penin A.A."/>
            <person name="Kondrashov A.S."/>
            <person name="Logacheva M.D."/>
        </authorList>
    </citation>
    <scope>NUCLEOTIDE SEQUENCE [LARGE SCALE GENOMIC DNA]</scope>
</reference>
<feature type="non-terminal residue" evidence="4">
    <location>
        <position position="57"/>
    </location>
</feature>
<accession>S8CNN4</accession>
<dbReference type="InterPro" id="IPR052215">
    <property type="entry name" value="Plant_ABCG"/>
</dbReference>
<dbReference type="InterPro" id="IPR027417">
    <property type="entry name" value="P-loop_NTPase"/>
</dbReference>
<dbReference type="Proteomes" id="UP000015453">
    <property type="component" value="Unassembled WGS sequence"/>
</dbReference>
<comment type="caution">
    <text evidence="4">The sequence shown here is derived from an EMBL/GenBank/DDBJ whole genome shotgun (WGS) entry which is preliminary data.</text>
</comment>
<evidence type="ECO:0000256" key="1">
    <source>
        <dbReference type="ARBA" id="ARBA00005814"/>
    </source>
</evidence>
<dbReference type="EMBL" id="AUSU01003717">
    <property type="protein sequence ID" value="EPS66361.1"/>
    <property type="molecule type" value="Genomic_DNA"/>
</dbReference>
<evidence type="ECO:0000313" key="4">
    <source>
        <dbReference type="EMBL" id="EPS66361.1"/>
    </source>
</evidence>
<keyword evidence="5" id="KW-1185">Reference proteome</keyword>
<name>S8CNN4_9LAMI</name>
<dbReference type="PANTHER" id="PTHR48042">
    <property type="entry name" value="ABC TRANSPORTER G FAMILY MEMBER 11"/>
    <property type="match status" value="1"/>
</dbReference>
<proteinExistence type="inferred from homology"/>
<dbReference type="SUPFAM" id="SSF52540">
    <property type="entry name" value="P-loop containing nucleoside triphosphate hydrolases"/>
    <property type="match status" value="1"/>
</dbReference>
<dbReference type="PANTHER" id="PTHR48042:SF15">
    <property type="entry name" value="ABC TRANSPORTER G FAMILY MEMBER 13"/>
    <property type="match status" value="1"/>
</dbReference>
<evidence type="ECO:0000256" key="2">
    <source>
        <dbReference type="ARBA" id="ARBA00022448"/>
    </source>
</evidence>
<dbReference type="GO" id="GO:0005524">
    <property type="term" value="F:ATP binding"/>
    <property type="evidence" value="ECO:0007669"/>
    <property type="project" value="InterPro"/>
</dbReference>
<feature type="domain" description="ABC transporter" evidence="3">
    <location>
        <begin position="26"/>
        <end position="56"/>
    </location>
</feature>
<feature type="non-terminal residue" evidence="4">
    <location>
        <position position="1"/>
    </location>
</feature>
<dbReference type="InterPro" id="IPR003439">
    <property type="entry name" value="ABC_transporter-like_ATP-bd"/>
</dbReference>
<sequence>VNLVWEDLTAVLPNFGAGPTKRLLNGLNGFALPGRIMAVMGPSGSGKSTFLDSLAGI</sequence>
<dbReference type="Pfam" id="PF00005">
    <property type="entry name" value="ABC_tran"/>
    <property type="match status" value="1"/>
</dbReference>
<dbReference type="GO" id="GO:0016887">
    <property type="term" value="F:ATP hydrolysis activity"/>
    <property type="evidence" value="ECO:0007669"/>
    <property type="project" value="InterPro"/>
</dbReference>
<dbReference type="OrthoDB" id="1931512at2759"/>